<comment type="caution">
    <text evidence="7">The sequence shown here is derived from an EMBL/GenBank/DDBJ whole genome shotgun (WGS) entry which is preliminary data.</text>
</comment>
<keyword evidence="5" id="KW-0449">Lipoprotein</keyword>
<dbReference type="EMBL" id="BSVB01000001">
    <property type="protein sequence ID" value="GMA95452.1"/>
    <property type="molecule type" value="Genomic_DNA"/>
</dbReference>
<protein>
    <submittedName>
        <fullName evidence="7">Sugar ABC transporter substrate-binding protein</fullName>
    </submittedName>
</protein>
<sequence length="434" mass="46963">MNKKLLRGLAIPLAGLVALGGLAACSTSGGQSDGSGVVNLTFVNWDNGMDKVVDAWNTANPKIQVKLIKPSGTGYTLYNKLITDNKAGTNPDIAEIEYPAIPLMISNKVIVPVDKYISSLDNYSQNVLDRVRFEGKTYGVPQNICPLVFFYRKDLFEAAGITKPPATWDEFAADAAIIHGKNPKQYISNFDAASPEWFSGLAEQAGANWWSAKGSTWTVDIDDAATQKVANYWQDLLTKDLVAPGPSWSTQWNTDMNTGNIVGWISGQWAPNQLPSITPDTAGKWAAAPVPSWTAGDQQIGTWGGEVEGVTANSKHPAEAAKFVDWMNNSEKGIDLLITKAQVFPASAKYQSLPALKTPPPFMSTQPDYNALMAQLASHVRGFDIWGPNANITFNAYSDAFGKAVQNKTSFQDALKTVQEASVADMKKAGYTVK</sequence>
<proteinExistence type="predicted"/>
<dbReference type="CDD" id="cd13585">
    <property type="entry name" value="PBP2_TMBP_like"/>
    <property type="match status" value="1"/>
</dbReference>
<feature type="signal peptide" evidence="6">
    <location>
        <begin position="1"/>
        <end position="23"/>
    </location>
</feature>
<dbReference type="PANTHER" id="PTHR43649:SF33">
    <property type="entry name" value="POLYGALACTURONAN_RHAMNOGALACTURONAN-BINDING PROTEIN YTCQ"/>
    <property type="match status" value="1"/>
</dbReference>
<dbReference type="Pfam" id="PF01547">
    <property type="entry name" value="SBP_bac_1"/>
    <property type="match status" value="1"/>
</dbReference>
<evidence type="ECO:0000256" key="2">
    <source>
        <dbReference type="ARBA" id="ARBA00022729"/>
    </source>
</evidence>
<name>A0ABQ6K659_9MICO</name>
<dbReference type="SUPFAM" id="SSF53850">
    <property type="entry name" value="Periplasmic binding protein-like II"/>
    <property type="match status" value="1"/>
</dbReference>
<accession>A0ABQ6K659</accession>
<dbReference type="Proteomes" id="UP001157034">
    <property type="component" value="Unassembled WGS sequence"/>
</dbReference>
<evidence type="ECO:0000313" key="8">
    <source>
        <dbReference type="Proteomes" id="UP001157034"/>
    </source>
</evidence>
<organism evidence="7 8">
    <name type="scientific">Pseudolysinimonas kribbensis</name>
    <dbReference type="NCBI Taxonomy" id="433641"/>
    <lineage>
        <taxon>Bacteria</taxon>
        <taxon>Bacillati</taxon>
        <taxon>Actinomycetota</taxon>
        <taxon>Actinomycetes</taxon>
        <taxon>Micrococcales</taxon>
        <taxon>Microbacteriaceae</taxon>
        <taxon>Pseudolysinimonas</taxon>
    </lineage>
</organism>
<evidence type="ECO:0000256" key="6">
    <source>
        <dbReference type="SAM" id="SignalP"/>
    </source>
</evidence>
<reference evidence="8" key="1">
    <citation type="journal article" date="2019" name="Int. J. Syst. Evol. Microbiol.">
        <title>The Global Catalogue of Microorganisms (GCM) 10K type strain sequencing project: providing services to taxonomists for standard genome sequencing and annotation.</title>
        <authorList>
            <consortium name="The Broad Institute Genomics Platform"/>
            <consortium name="The Broad Institute Genome Sequencing Center for Infectious Disease"/>
            <person name="Wu L."/>
            <person name="Ma J."/>
        </authorList>
    </citation>
    <scope>NUCLEOTIDE SEQUENCE [LARGE SCALE GENOMIC DNA]</scope>
    <source>
        <strain evidence="8">NBRC 108894</strain>
    </source>
</reference>
<keyword evidence="3" id="KW-0472">Membrane</keyword>
<evidence type="ECO:0000256" key="4">
    <source>
        <dbReference type="ARBA" id="ARBA00023139"/>
    </source>
</evidence>
<dbReference type="PROSITE" id="PS51257">
    <property type="entry name" value="PROKAR_LIPOPROTEIN"/>
    <property type="match status" value="1"/>
</dbReference>
<keyword evidence="1" id="KW-1003">Cell membrane</keyword>
<dbReference type="InterPro" id="IPR006059">
    <property type="entry name" value="SBP"/>
</dbReference>
<evidence type="ECO:0000313" key="7">
    <source>
        <dbReference type="EMBL" id="GMA95452.1"/>
    </source>
</evidence>
<evidence type="ECO:0000256" key="3">
    <source>
        <dbReference type="ARBA" id="ARBA00023136"/>
    </source>
</evidence>
<evidence type="ECO:0000256" key="1">
    <source>
        <dbReference type="ARBA" id="ARBA00022475"/>
    </source>
</evidence>
<keyword evidence="8" id="KW-1185">Reference proteome</keyword>
<keyword evidence="2 6" id="KW-0732">Signal</keyword>
<dbReference type="PANTHER" id="PTHR43649">
    <property type="entry name" value="ARABINOSE-BINDING PROTEIN-RELATED"/>
    <property type="match status" value="1"/>
</dbReference>
<dbReference type="Gene3D" id="3.40.190.10">
    <property type="entry name" value="Periplasmic binding protein-like II"/>
    <property type="match status" value="1"/>
</dbReference>
<feature type="chain" id="PRO_5046260071" evidence="6">
    <location>
        <begin position="24"/>
        <end position="434"/>
    </location>
</feature>
<dbReference type="RefSeq" id="WP_284254224.1">
    <property type="nucleotide sequence ID" value="NZ_BAAAQO010000002.1"/>
</dbReference>
<gene>
    <name evidence="7" type="ORF">GCM10025881_22760</name>
</gene>
<evidence type="ECO:0000256" key="5">
    <source>
        <dbReference type="ARBA" id="ARBA00023288"/>
    </source>
</evidence>
<keyword evidence="4" id="KW-0564">Palmitate</keyword>
<dbReference type="InterPro" id="IPR050490">
    <property type="entry name" value="Bact_solute-bd_prot1"/>
</dbReference>